<reference evidence="1 2" key="1">
    <citation type="submission" date="2016-07" db="EMBL/GenBank/DDBJ databases">
        <title>Pervasive Adenine N6-methylation of Active Genes in Fungi.</title>
        <authorList>
            <consortium name="DOE Joint Genome Institute"/>
            <person name="Mondo S.J."/>
            <person name="Dannebaum R.O."/>
            <person name="Kuo R.C."/>
            <person name="Labutti K."/>
            <person name="Haridas S."/>
            <person name="Kuo A."/>
            <person name="Salamov A."/>
            <person name="Ahrendt S.R."/>
            <person name="Lipzen A."/>
            <person name="Sullivan W."/>
            <person name="Andreopoulos W.B."/>
            <person name="Clum A."/>
            <person name="Lindquist E."/>
            <person name="Daum C."/>
            <person name="Ramamoorthy G.K."/>
            <person name="Gryganskyi A."/>
            <person name="Culley D."/>
            <person name="Magnuson J.K."/>
            <person name="James T.Y."/>
            <person name="O'Malley M.A."/>
            <person name="Stajich J.E."/>
            <person name="Spatafora J.W."/>
            <person name="Visel A."/>
            <person name="Grigoriev I.V."/>
        </authorList>
    </citation>
    <scope>NUCLEOTIDE SEQUENCE [LARGE SCALE GENOMIC DNA]</scope>
    <source>
        <strain evidence="1 2">CBS 115471</strain>
    </source>
</reference>
<dbReference type="AlphaFoldDB" id="A0A1Y1ZTC1"/>
<dbReference type="OrthoDB" id="3699805at2759"/>
<name>A0A1Y1ZTC1_9PLEO</name>
<sequence>MCYYHAYMHRCGHTEMKFQQFCPQGQMKQQQCPRGNEGKILADVKVEATCARC</sequence>
<gene>
    <name evidence="1" type="ORF">BCR34DRAFT_463772</name>
</gene>
<organism evidence="1 2">
    <name type="scientific">Clohesyomyces aquaticus</name>
    <dbReference type="NCBI Taxonomy" id="1231657"/>
    <lineage>
        <taxon>Eukaryota</taxon>
        <taxon>Fungi</taxon>
        <taxon>Dikarya</taxon>
        <taxon>Ascomycota</taxon>
        <taxon>Pezizomycotina</taxon>
        <taxon>Dothideomycetes</taxon>
        <taxon>Pleosporomycetidae</taxon>
        <taxon>Pleosporales</taxon>
        <taxon>Lindgomycetaceae</taxon>
        <taxon>Clohesyomyces</taxon>
    </lineage>
</organism>
<protein>
    <submittedName>
        <fullName evidence="1">Uncharacterized protein</fullName>
    </submittedName>
</protein>
<evidence type="ECO:0000313" key="1">
    <source>
        <dbReference type="EMBL" id="ORY13472.1"/>
    </source>
</evidence>
<comment type="caution">
    <text evidence="1">The sequence shown here is derived from an EMBL/GenBank/DDBJ whole genome shotgun (WGS) entry which is preliminary data.</text>
</comment>
<feature type="non-terminal residue" evidence="1">
    <location>
        <position position="53"/>
    </location>
</feature>
<dbReference type="EMBL" id="MCFA01000041">
    <property type="protein sequence ID" value="ORY13472.1"/>
    <property type="molecule type" value="Genomic_DNA"/>
</dbReference>
<evidence type="ECO:0000313" key="2">
    <source>
        <dbReference type="Proteomes" id="UP000193144"/>
    </source>
</evidence>
<accession>A0A1Y1ZTC1</accession>
<keyword evidence="2" id="KW-1185">Reference proteome</keyword>
<dbReference type="Proteomes" id="UP000193144">
    <property type="component" value="Unassembled WGS sequence"/>
</dbReference>
<proteinExistence type="predicted"/>